<dbReference type="STRING" id="15368.A0A0Q3H1L4"/>
<feature type="compositionally biased region" description="Gly residues" evidence="6">
    <location>
        <begin position="147"/>
        <end position="162"/>
    </location>
</feature>
<reference evidence="8" key="2">
    <citation type="submission" date="2017-06" db="EMBL/GenBank/DDBJ databases">
        <title>WGS assembly of Brachypodium distachyon.</title>
        <authorList>
            <consortium name="The International Brachypodium Initiative"/>
            <person name="Lucas S."/>
            <person name="Harmon-Smith M."/>
            <person name="Lail K."/>
            <person name="Tice H."/>
            <person name="Grimwood J."/>
            <person name="Bruce D."/>
            <person name="Barry K."/>
            <person name="Shu S."/>
            <person name="Lindquist E."/>
            <person name="Wang M."/>
            <person name="Pitluck S."/>
            <person name="Vogel J.P."/>
            <person name="Garvin D.F."/>
            <person name="Mockler T.C."/>
            <person name="Schmutz J."/>
            <person name="Rokhsar D."/>
            <person name="Bevan M.W."/>
        </authorList>
    </citation>
    <scope>NUCLEOTIDE SEQUENCE</scope>
    <source>
        <strain evidence="8">Bd21</strain>
    </source>
</reference>
<dbReference type="CDD" id="cd14798">
    <property type="entry name" value="RX-CC_like"/>
    <property type="match status" value="1"/>
</dbReference>
<keyword evidence="2" id="KW-0433">Leucine-rich repeat</keyword>
<dbReference type="Gene3D" id="1.20.5.4130">
    <property type="match status" value="1"/>
</dbReference>
<keyword evidence="5" id="KW-0611">Plant defense</keyword>
<reference evidence="8 9" key="1">
    <citation type="journal article" date="2010" name="Nature">
        <title>Genome sequencing and analysis of the model grass Brachypodium distachyon.</title>
        <authorList>
            <consortium name="International Brachypodium Initiative"/>
        </authorList>
    </citation>
    <scope>NUCLEOTIDE SEQUENCE [LARGE SCALE GENOMIC DNA]</scope>
    <source>
        <strain evidence="8 9">Bd21</strain>
    </source>
</reference>
<proteinExistence type="inferred from homology"/>
<dbReference type="GO" id="GO:0006952">
    <property type="term" value="P:defense response"/>
    <property type="evidence" value="ECO:0007669"/>
    <property type="project" value="UniProtKB-KW"/>
</dbReference>
<evidence type="ECO:0000259" key="7">
    <source>
        <dbReference type="Pfam" id="PF18052"/>
    </source>
</evidence>
<name>A0A0Q3H1L4_BRADI</name>
<dbReference type="Gramene" id="KQJ87266">
    <property type="protein sequence ID" value="KQJ87266"/>
    <property type="gene ID" value="BRADI_4g10055v3"/>
</dbReference>
<dbReference type="InterPro" id="IPR038005">
    <property type="entry name" value="RX-like_CC"/>
</dbReference>
<evidence type="ECO:0000256" key="5">
    <source>
        <dbReference type="ARBA" id="ARBA00022821"/>
    </source>
</evidence>
<evidence type="ECO:0000256" key="3">
    <source>
        <dbReference type="ARBA" id="ARBA00022737"/>
    </source>
</evidence>
<dbReference type="InterPro" id="IPR041118">
    <property type="entry name" value="Rx_N"/>
</dbReference>
<keyword evidence="10" id="KW-1185">Reference proteome</keyword>
<evidence type="ECO:0000256" key="1">
    <source>
        <dbReference type="ARBA" id="ARBA00008894"/>
    </source>
</evidence>
<feature type="compositionally biased region" description="Basic and acidic residues" evidence="6">
    <location>
        <begin position="183"/>
        <end position="193"/>
    </location>
</feature>
<dbReference type="EMBL" id="CM000883">
    <property type="protein sequence ID" value="KQJ87266.1"/>
    <property type="molecule type" value="Genomic_DNA"/>
</dbReference>
<keyword evidence="3" id="KW-0677">Repeat</keyword>
<dbReference type="InParanoid" id="A0A0Q3H1L4"/>
<gene>
    <name evidence="8" type="ORF">BRADI_4g10055v3</name>
</gene>
<dbReference type="GO" id="GO:0000166">
    <property type="term" value="F:nucleotide binding"/>
    <property type="evidence" value="ECO:0007669"/>
    <property type="project" value="UniProtKB-KW"/>
</dbReference>
<evidence type="ECO:0000256" key="6">
    <source>
        <dbReference type="SAM" id="MobiDB-lite"/>
    </source>
</evidence>
<keyword evidence="4" id="KW-0547">Nucleotide-binding</keyword>
<evidence type="ECO:0000256" key="2">
    <source>
        <dbReference type="ARBA" id="ARBA00022614"/>
    </source>
</evidence>
<organism evidence="8">
    <name type="scientific">Brachypodium distachyon</name>
    <name type="common">Purple false brome</name>
    <name type="synonym">Trachynia distachya</name>
    <dbReference type="NCBI Taxonomy" id="15368"/>
    <lineage>
        <taxon>Eukaryota</taxon>
        <taxon>Viridiplantae</taxon>
        <taxon>Streptophyta</taxon>
        <taxon>Embryophyta</taxon>
        <taxon>Tracheophyta</taxon>
        <taxon>Spermatophyta</taxon>
        <taxon>Magnoliopsida</taxon>
        <taxon>Liliopsida</taxon>
        <taxon>Poales</taxon>
        <taxon>Poaceae</taxon>
        <taxon>BOP clade</taxon>
        <taxon>Pooideae</taxon>
        <taxon>Stipodae</taxon>
        <taxon>Brachypodieae</taxon>
        <taxon>Brachypodium</taxon>
    </lineage>
</organism>
<dbReference type="OrthoDB" id="696250at2759"/>
<evidence type="ECO:0000256" key="4">
    <source>
        <dbReference type="ARBA" id="ARBA00022741"/>
    </source>
</evidence>
<evidence type="ECO:0000313" key="8">
    <source>
        <dbReference type="EMBL" id="KQJ87266.1"/>
    </source>
</evidence>
<reference evidence="9" key="3">
    <citation type="submission" date="2018-08" db="UniProtKB">
        <authorList>
            <consortium name="EnsemblPlants"/>
        </authorList>
    </citation>
    <scope>IDENTIFICATION</scope>
    <source>
        <strain evidence="9">cv. Bd21</strain>
    </source>
</reference>
<feature type="region of interest" description="Disordered" evidence="6">
    <location>
        <begin position="143"/>
        <end position="249"/>
    </location>
</feature>
<accession>A0A0Q3H1L4</accession>
<dbReference type="EnsemblPlants" id="KQJ87266">
    <property type="protein sequence ID" value="KQJ87266"/>
    <property type="gene ID" value="BRADI_4g10055v3"/>
</dbReference>
<feature type="domain" description="Disease resistance N-terminal" evidence="7">
    <location>
        <begin position="19"/>
        <end position="86"/>
    </location>
</feature>
<dbReference type="AlphaFoldDB" id="A0A0Q3H1L4"/>
<dbReference type="Proteomes" id="UP000008810">
    <property type="component" value="Chromosome 4"/>
</dbReference>
<comment type="similarity">
    <text evidence="1">Belongs to the disease resistance NB-LRR family.</text>
</comment>
<dbReference type="Pfam" id="PF18052">
    <property type="entry name" value="Rx_N"/>
    <property type="match status" value="1"/>
</dbReference>
<evidence type="ECO:0000313" key="9">
    <source>
        <dbReference type="EnsemblPlants" id="KQJ87266"/>
    </source>
</evidence>
<protein>
    <recommendedName>
        <fullName evidence="7">Disease resistance N-terminal domain-containing protein</fullName>
    </recommendedName>
</protein>
<sequence>MHSTGIDRRNWAFVVTNSEVIQELATEEAVLILGVKQELTELQRSMKQIQCFVSDAEQRSIQESAVSNWLGELRDAMYDADNIIDLARRSSGIVLRPPGHPLWRRNHVLVLVRGGVSAGLRGESVRDHQRRRRSSDLKMLIGDAEADGGGCSEGGGGGGGAVEGPAALPEIGSPVEIESPPLDTRDHLCERPRVRNSSWPPSKPSPRTAGGGRAMSSTVQRRGAPPEDLAGGGGRKSPLGMPQDGLAPL</sequence>
<evidence type="ECO:0000313" key="10">
    <source>
        <dbReference type="Proteomes" id="UP000008810"/>
    </source>
</evidence>